<evidence type="ECO:0000256" key="4">
    <source>
        <dbReference type="PROSITE-ProRule" id="PRU00175"/>
    </source>
</evidence>
<name>A0ABQ7H6C4_DUNSA</name>
<keyword evidence="2 4" id="KW-0863">Zinc-finger</keyword>
<keyword evidence="5" id="KW-0175">Coiled coil</keyword>
<keyword evidence="3" id="KW-0862">Zinc</keyword>
<dbReference type="InterPro" id="IPR055328">
    <property type="entry name" value="HEI10-like"/>
</dbReference>
<accession>A0ABQ7H6C4</accession>
<sequence length="202" mass="22206">MQSQSFQCNLCWLPLDTTQRHACTPCLHLYCMECVGKLLEASAGCCNVCSATLTRQNVKAVQVLQPAPKYQLALCGQTPEVIMQAALTAIKCYVQQNDLSGQFRENKLQGRMNTLHAQCSAKLQQVHQAYQKAKSKSAALAAQKASLEQENLELSSKYQQRSSQVAQLKEQVQALTGEAPIKGRSSLGQLSMQVLKTLCSIK</sequence>
<dbReference type="PROSITE" id="PS00518">
    <property type="entry name" value="ZF_RING_1"/>
    <property type="match status" value="1"/>
</dbReference>
<evidence type="ECO:0000256" key="1">
    <source>
        <dbReference type="ARBA" id="ARBA00022723"/>
    </source>
</evidence>
<keyword evidence="1" id="KW-0479">Metal-binding</keyword>
<protein>
    <recommendedName>
        <fullName evidence="6">RING-type domain-containing protein</fullName>
    </recommendedName>
</protein>
<dbReference type="Proteomes" id="UP000815325">
    <property type="component" value="Unassembled WGS sequence"/>
</dbReference>
<comment type="caution">
    <text evidence="7">The sequence shown here is derived from an EMBL/GenBank/DDBJ whole genome shotgun (WGS) entry which is preliminary data.</text>
</comment>
<evidence type="ECO:0000256" key="2">
    <source>
        <dbReference type="ARBA" id="ARBA00022771"/>
    </source>
</evidence>
<evidence type="ECO:0000256" key="3">
    <source>
        <dbReference type="ARBA" id="ARBA00022833"/>
    </source>
</evidence>
<dbReference type="EMBL" id="MU069463">
    <property type="protein sequence ID" value="KAF5842371.1"/>
    <property type="molecule type" value="Genomic_DNA"/>
</dbReference>
<evidence type="ECO:0000313" key="7">
    <source>
        <dbReference type="EMBL" id="KAF5842371.1"/>
    </source>
</evidence>
<dbReference type="PROSITE" id="PS50089">
    <property type="entry name" value="ZF_RING_2"/>
    <property type="match status" value="1"/>
</dbReference>
<dbReference type="InterPro" id="IPR017907">
    <property type="entry name" value="Znf_RING_CS"/>
</dbReference>
<gene>
    <name evidence="7" type="ORF">DUNSADRAFT_7685</name>
</gene>
<keyword evidence="8" id="KW-1185">Reference proteome</keyword>
<dbReference type="PANTHER" id="PTHR47384:SF2">
    <property type="entry name" value="E3 UBIQUITIN-PROTEIN LIGASE CCNB1IP1 HOMOLOG"/>
    <property type="match status" value="1"/>
</dbReference>
<dbReference type="Gene3D" id="3.30.40.10">
    <property type="entry name" value="Zinc/RING finger domain, C3HC4 (zinc finger)"/>
    <property type="match status" value="1"/>
</dbReference>
<dbReference type="InterPro" id="IPR013083">
    <property type="entry name" value="Znf_RING/FYVE/PHD"/>
</dbReference>
<dbReference type="PANTHER" id="PTHR47384">
    <property type="entry name" value="E3 UBIQUITIN-PROTEIN LIGASE CCNB1IP1 HOMOLOG"/>
    <property type="match status" value="1"/>
</dbReference>
<dbReference type="SUPFAM" id="SSF57850">
    <property type="entry name" value="RING/U-box"/>
    <property type="match status" value="1"/>
</dbReference>
<evidence type="ECO:0000313" key="8">
    <source>
        <dbReference type="Proteomes" id="UP000815325"/>
    </source>
</evidence>
<feature type="coiled-coil region" evidence="5">
    <location>
        <begin position="130"/>
        <end position="178"/>
    </location>
</feature>
<evidence type="ECO:0000259" key="6">
    <source>
        <dbReference type="PROSITE" id="PS50089"/>
    </source>
</evidence>
<reference evidence="7" key="1">
    <citation type="submission" date="2017-08" db="EMBL/GenBank/DDBJ databases">
        <authorList>
            <person name="Polle J.E."/>
            <person name="Barry K."/>
            <person name="Cushman J."/>
            <person name="Schmutz J."/>
            <person name="Tran D."/>
            <person name="Hathwaick L.T."/>
            <person name="Yim W.C."/>
            <person name="Jenkins J."/>
            <person name="Mckie-Krisberg Z.M."/>
            <person name="Prochnik S."/>
            <person name="Lindquist E."/>
            <person name="Dockter R.B."/>
            <person name="Adam C."/>
            <person name="Molina H."/>
            <person name="Bunkerborg J."/>
            <person name="Jin E."/>
            <person name="Buchheim M."/>
            <person name="Magnuson J."/>
        </authorList>
    </citation>
    <scope>NUCLEOTIDE SEQUENCE</scope>
    <source>
        <strain evidence="7">CCAP 19/18</strain>
    </source>
</reference>
<proteinExistence type="predicted"/>
<dbReference type="InterPro" id="IPR001841">
    <property type="entry name" value="Znf_RING"/>
</dbReference>
<feature type="domain" description="RING-type" evidence="6">
    <location>
        <begin position="8"/>
        <end position="50"/>
    </location>
</feature>
<organism evidence="7 8">
    <name type="scientific">Dunaliella salina</name>
    <name type="common">Green alga</name>
    <name type="synonym">Protococcus salinus</name>
    <dbReference type="NCBI Taxonomy" id="3046"/>
    <lineage>
        <taxon>Eukaryota</taxon>
        <taxon>Viridiplantae</taxon>
        <taxon>Chlorophyta</taxon>
        <taxon>core chlorophytes</taxon>
        <taxon>Chlorophyceae</taxon>
        <taxon>CS clade</taxon>
        <taxon>Chlamydomonadales</taxon>
        <taxon>Dunaliellaceae</taxon>
        <taxon>Dunaliella</taxon>
    </lineage>
</organism>
<evidence type="ECO:0000256" key="5">
    <source>
        <dbReference type="SAM" id="Coils"/>
    </source>
</evidence>